<name>A0A1I0HXL5_THASX</name>
<dbReference type="NCBIfam" id="TIGR00462">
    <property type="entry name" value="genX"/>
    <property type="match status" value="1"/>
</dbReference>
<evidence type="ECO:0000313" key="8">
    <source>
        <dbReference type="Proteomes" id="UP000199308"/>
    </source>
</evidence>
<dbReference type="InterPro" id="IPR045864">
    <property type="entry name" value="aa-tRNA-synth_II/BPL/LPL"/>
</dbReference>
<dbReference type="EMBL" id="FOHK01000018">
    <property type="protein sequence ID" value="SET88042.1"/>
    <property type="molecule type" value="Genomic_DNA"/>
</dbReference>
<dbReference type="GO" id="GO:0004824">
    <property type="term" value="F:lysine-tRNA ligase activity"/>
    <property type="evidence" value="ECO:0007669"/>
    <property type="project" value="InterPro"/>
</dbReference>
<keyword evidence="7" id="KW-0030">Aminoacyl-tRNA synthetase</keyword>
<gene>
    <name evidence="7" type="ORF">SAMN05660429_02959</name>
</gene>
<dbReference type="SUPFAM" id="SSF55681">
    <property type="entry name" value="Class II aaRS and biotin synthetases"/>
    <property type="match status" value="1"/>
</dbReference>
<dbReference type="Gene3D" id="3.30.930.10">
    <property type="entry name" value="Bira Bifunctional Protein, Domain 2"/>
    <property type="match status" value="1"/>
</dbReference>
<comment type="subunit">
    <text evidence="1">Homodimer.</text>
</comment>
<evidence type="ECO:0000256" key="4">
    <source>
        <dbReference type="ARBA" id="ARBA00022840"/>
    </source>
</evidence>
<dbReference type="AlphaFoldDB" id="A0A1I0HXL5"/>
<comment type="catalytic activity">
    <reaction evidence="5">
        <text>D-beta-lysine + L-lysyl-[protein] + ATP = N(6)-((3R)-3,6-diaminohexanoyl)-L-lysyl-[protein] + AMP + diphosphate + H(+)</text>
        <dbReference type="Rhea" id="RHEA:83435"/>
        <dbReference type="Rhea" id="RHEA-COMP:9752"/>
        <dbReference type="Rhea" id="RHEA-COMP:20131"/>
        <dbReference type="ChEBI" id="CHEBI:15378"/>
        <dbReference type="ChEBI" id="CHEBI:29969"/>
        <dbReference type="ChEBI" id="CHEBI:30616"/>
        <dbReference type="ChEBI" id="CHEBI:33019"/>
        <dbReference type="ChEBI" id="CHEBI:84138"/>
        <dbReference type="ChEBI" id="CHEBI:156053"/>
        <dbReference type="ChEBI" id="CHEBI:456215"/>
    </reaction>
    <physiologicalReaction direction="left-to-right" evidence="5">
        <dbReference type="Rhea" id="RHEA:83436"/>
    </physiologicalReaction>
</comment>
<evidence type="ECO:0000313" key="7">
    <source>
        <dbReference type="EMBL" id="SET88042.1"/>
    </source>
</evidence>
<dbReference type="GO" id="GO:0005524">
    <property type="term" value="F:ATP binding"/>
    <property type="evidence" value="ECO:0007669"/>
    <property type="project" value="UniProtKB-KW"/>
</dbReference>
<reference evidence="7 8" key="1">
    <citation type="submission" date="2016-10" db="EMBL/GenBank/DDBJ databases">
        <authorList>
            <person name="de Groot N.N."/>
        </authorList>
    </citation>
    <scope>NUCLEOTIDE SEQUENCE [LARGE SCALE GENOMIC DNA]</scope>
    <source>
        <strain evidence="7 8">DSM 19706</strain>
    </source>
</reference>
<dbReference type="Pfam" id="PF00152">
    <property type="entry name" value="tRNA-synt_2"/>
    <property type="match status" value="1"/>
</dbReference>
<evidence type="ECO:0000256" key="2">
    <source>
        <dbReference type="ARBA" id="ARBA00022598"/>
    </source>
</evidence>
<dbReference type="InterPro" id="IPR018149">
    <property type="entry name" value="Lys-tRNA-synth_II_C"/>
</dbReference>
<dbReference type="NCBIfam" id="NF006828">
    <property type="entry name" value="PRK09350.1"/>
    <property type="match status" value="1"/>
</dbReference>
<keyword evidence="8" id="KW-1185">Reference proteome</keyword>
<dbReference type="FunFam" id="3.30.930.10:FF:000017">
    <property type="entry name" value="Elongation factor P--(R)-beta-lysine ligase"/>
    <property type="match status" value="1"/>
</dbReference>
<dbReference type="InterPro" id="IPR004525">
    <property type="entry name" value="EpmA"/>
</dbReference>
<dbReference type="Proteomes" id="UP000199308">
    <property type="component" value="Unassembled WGS sequence"/>
</dbReference>
<accession>A0A1I0HXL5</accession>
<feature type="domain" description="Aminoacyl-transfer RNA synthetases class-II family profile" evidence="6">
    <location>
        <begin position="16"/>
        <end position="319"/>
    </location>
</feature>
<keyword evidence="3" id="KW-0547">Nucleotide-binding</keyword>
<dbReference type="PANTHER" id="PTHR42918:SF6">
    <property type="entry name" value="ELONGATION FACTOR P--(R)-BETA-LYSINE LIGASE"/>
    <property type="match status" value="1"/>
</dbReference>
<dbReference type="GO" id="GO:0006430">
    <property type="term" value="P:lysyl-tRNA aminoacylation"/>
    <property type="evidence" value="ECO:0007669"/>
    <property type="project" value="InterPro"/>
</dbReference>
<protein>
    <submittedName>
        <fullName evidence="7">Lysyl-tRNA synthetase, class 2</fullName>
    </submittedName>
</protein>
<dbReference type="GO" id="GO:0005829">
    <property type="term" value="C:cytosol"/>
    <property type="evidence" value="ECO:0007669"/>
    <property type="project" value="TreeGrafter"/>
</dbReference>
<dbReference type="InterPro" id="IPR004364">
    <property type="entry name" value="Aa-tRNA-synt_II"/>
</dbReference>
<dbReference type="STRING" id="349064.SAMN05660429_02959"/>
<dbReference type="GO" id="GO:0000049">
    <property type="term" value="F:tRNA binding"/>
    <property type="evidence" value="ECO:0007669"/>
    <property type="project" value="TreeGrafter"/>
</dbReference>
<keyword evidence="2" id="KW-0436">Ligase</keyword>
<dbReference type="OrthoDB" id="9802326at2"/>
<evidence type="ECO:0000256" key="3">
    <source>
        <dbReference type="ARBA" id="ARBA00022741"/>
    </source>
</evidence>
<evidence type="ECO:0000256" key="5">
    <source>
        <dbReference type="ARBA" id="ARBA00052794"/>
    </source>
</evidence>
<evidence type="ECO:0000256" key="1">
    <source>
        <dbReference type="ARBA" id="ARBA00011738"/>
    </source>
</evidence>
<dbReference type="PANTHER" id="PTHR42918">
    <property type="entry name" value="LYSYL-TRNA SYNTHETASE"/>
    <property type="match status" value="1"/>
</dbReference>
<dbReference type="PROSITE" id="PS50862">
    <property type="entry name" value="AA_TRNA_LIGASE_II"/>
    <property type="match status" value="1"/>
</dbReference>
<evidence type="ECO:0000259" key="6">
    <source>
        <dbReference type="PROSITE" id="PS50862"/>
    </source>
</evidence>
<dbReference type="RefSeq" id="WP_093332201.1">
    <property type="nucleotide sequence ID" value="NZ_AP027363.1"/>
</dbReference>
<keyword evidence="4" id="KW-0067">ATP-binding</keyword>
<sequence>MNEWQSTMDWQTAKDRAALLAKIRAFFYHLNVIEVEVPLLSKGTVTDVHLEGFSTSFDFSNSGKTETYYLQTSPEFGMKRLLSNGYESIYFLGKSFRHESNGKVHNAEFTMLEWYRVGFDYRQLIEEIKSLLTDLLGSQSFEEYSYQTAFLTFTGIDPLETTIEQLKSFLLEQNKLDDWLDKETSIDTLLQFIFAEFVETCIGKTHPCFVYDFPASQASLAQVSKQDERVAHRFECYFKGVELANGFQELTDSFEQLQRFEHDNEMRNKLNLVKKPIDQRFISALENGMPTCSGVALGVDRLAMLALNKNNIKQVLTFPFDRA</sequence>
<proteinExistence type="predicted"/>
<dbReference type="PRINTS" id="PR00982">
    <property type="entry name" value="TRNASYNTHLYS"/>
</dbReference>
<dbReference type="InterPro" id="IPR006195">
    <property type="entry name" value="aa-tRNA-synth_II"/>
</dbReference>
<organism evidence="7 8">
    <name type="scientific">Thalassotalea agarivorans</name>
    <name type="common">Thalassomonas agarivorans</name>
    <dbReference type="NCBI Taxonomy" id="349064"/>
    <lineage>
        <taxon>Bacteria</taxon>
        <taxon>Pseudomonadati</taxon>
        <taxon>Pseudomonadota</taxon>
        <taxon>Gammaproteobacteria</taxon>
        <taxon>Alteromonadales</taxon>
        <taxon>Colwelliaceae</taxon>
        <taxon>Thalassotalea</taxon>
    </lineage>
</organism>